<evidence type="ECO:0000256" key="5">
    <source>
        <dbReference type="PROSITE-ProRule" id="PRU00335"/>
    </source>
</evidence>
<dbReference type="SUPFAM" id="SSF48498">
    <property type="entry name" value="Tetracyclin repressor-like, C-terminal domain"/>
    <property type="match status" value="1"/>
</dbReference>
<dbReference type="InterPro" id="IPR001647">
    <property type="entry name" value="HTH_TetR"/>
</dbReference>
<dbReference type="Gene3D" id="1.10.10.60">
    <property type="entry name" value="Homeodomain-like"/>
    <property type="match status" value="1"/>
</dbReference>
<protein>
    <submittedName>
        <fullName evidence="7">TetR/AcrR family transcriptional regulator</fullName>
    </submittedName>
</protein>
<dbReference type="PRINTS" id="PR00400">
    <property type="entry name" value="TETREPRESSOR"/>
</dbReference>
<keyword evidence="3 5" id="KW-0238">DNA-binding</keyword>
<dbReference type="Gene3D" id="1.10.357.10">
    <property type="entry name" value="Tetracycline Repressor, domain 2"/>
    <property type="match status" value="1"/>
</dbReference>
<dbReference type="Proteomes" id="UP001500603">
    <property type="component" value="Unassembled WGS sequence"/>
</dbReference>
<dbReference type="RefSeq" id="WP_345496428.1">
    <property type="nucleotide sequence ID" value="NZ_BAABJM010000002.1"/>
</dbReference>
<dbReference type="PANTHER" id="PTHR30055">
    <property type="entry name" value="HTH-TYPE TRANSCRIPTIONAL REGULATOR RUTR"/>
    <property type="match status" value="1"/>
</dbReference>
<evidence type="ECO:0000313" key="8">
    <source>
        <dbReference type="Proteomes" id="UP001500603"/>
    </source>
</evidence>
<evidence type="ECO:0000313" key="7">
    <source>
        <dbReference type="EMBL" id="GAA5056832.1"/>
    </source>
</evidence>
<comment type="caution">
    <text evidence="7">The sequence shown here is derived from an EMBL/GenBank/DDBJ whole genome shotgun (WGS) entry which is preliminary data.</text>
</comment>
<reference evidence="8" key="1">
    <citation type="journal article" date="2019" name="Int. J. Syst. Evol. Microbiol.">
        <title>The Global Catalogue of Microorganisms (GCM) 10K type strain sequencing project: providing services to taxonomists for standard genome sequencing and annotation.</title>
        <authorList>
            <consortium name="The Broad Institute Genomics Platform"/>
            <consortium name="The Broad Institute Genome Sequencing Center for Infectious Disease"/>
            <person name="Wu L."/>
            <person name="Ma J."/>
        </authorList>
    </citation>
    <scope>NUCLEOTIDE SEQUENCE [LARGE SCALE GENOMIC DNA]</scope>
    <source>
        <strain evidence="8">JCM 18298</strain>
    </source>
</reference>
<dbReference type="InterPro" id="IPR023772">
    <property type="entry name" value="DNA-bd_HTH_TetR-type_CS"/>
</dbReference>
<dbReference type="PROSITE" id="PS50977">
    <property type="entry name" value="HTH_TETR_2"/>
    <property type="match status" value="1"/>
</dbReference>
<dbReference type="InterPro" id="IPR036271">
    <property type="entry name" value="Tet_transcr_reg_TetR-rel_C_sf"/>
</dbReference>
<evidence type="ECO:0000256" key="1">
    <source>
        <dbReference type="ARBA" id="ARBA00022491"/>
    </source>
</evidence>
<dbReference type="Pfam" id="PF02909">
    <property type="entry name" value="TetR_C_1"/>
    <property type="match status" value="1"/>
</dbReference>
<dbReference type="InterPro" id="IPR050109">
    <property type="entry name" value="HTH-type_TetR-like_transc_reg"/>
</dbReference>
<dbReference type="EMBL" id="BAABJM010000002">
    <property type="protein sequence ID" value="GAA5056832.1"/>
    <property type="molecule type" value="Genomic_DNA"/>
</dbReference>
<keyword evidence="1" id="KW-0678">Repressor</keyword>
<evidence type="ECO:0000259" key="6">
    <source>
        <dbReference type="PROSITE" id="PS50977"/>
    </source>
</evidence>
<keyword evidence="8" id="KW-1185">Reference proteome</keyword>
<dbReference type="SUPFAM" id="SSF46689">
    <property type="entry name" value="Homeodomain-like"/>
    <property type="match status" value="1"/>
</dbReference>
<organism evidence="7 8">
    <name type="scientific">Nocardia callitridis</name>
    <dbReference type="NCBI Taxonomy" id="648753"/>
    <lineage>
        <taxon>Bacteria</taxon>
        <taxon>Bacillati</taxon>
        <taxon>Actinomycetota</taxon>
        <taxon>Actinomycetes</taxon>
        <taxon>Mycobacteriales</taxon>
        <taxon>Nocardiaceae</taxon>
        <taxon>Nocardia</taxon>
    </lineage>
</organism>
<feature type="domain" description="HTH tetR-type" evidence="6">
    <location>
        <begin position="20"/>
        <end position="80"/>
    </location>
</feature>
<dbReference type="InterPro" id="IPR009057">
    <property type="entry name" value="Homeodomain-like_sf"/>
</dbReference>
<feature type="DNA-binding region" description="H-T-H motif" evidence="5">
    <location>
        <begin position="43"/>
        <end position="62"/>
    </location>
</feature>
<dbReference type="PANTHER" id="PTHR30055:SF151">
    <property type="entry name" value="TRANSCRIPTIONAL REGULATORY PROTEIN"/>
    <property type="match status" value="1"/>
</dbReference>
<dbReference type="InterPro" id="IPR003012">
    <property type="entry name" value="Tet_transcr_reg_TetR"/>
</dbReference>
<evidence type="ECO:0000256" key="2">
    <source>
        <dbReference type="ARBA" id="ARBA00023015"/>
    </source>
</evidence>
<name>A0ABP9KH09_9NOCA</name>
<gene>
    <name evidence="7" type="ORF">GCM10023318_34730</name>
</gene>
<dbReference type="PROSITE" id="PS01081">
    <property type="entry name" value="HTH_TETR_1"/>
    <property type="match status" value="1"/>
</dbReference>
<dbReference type="Pfam" id="PF00440">
    <property type="entry name" value="TetR_N"/>
    <property type="match status" value="1"/>
</dbReference>
<accession>A0ABP9KH09</accession>
<keyword evidence="2" id="KW-0805">Transcription regulation</keyword>
<dbReference type="InterPro" id="IPR004111">
    <property type="entry name" value="Repressor_TetR_C"/>
</dbReference>
<proteinExistence type="predicted"/>
<evidence type="ECO:0000256" key="4">
    <source>
        <dbReference type="ARBA" id="ARBA00023163"/>
    </source>
</evidence>
<evidence type="ECO:0000256" key="3">
    <source>
        <dbReference type="ARBA" id="ARBA00023125"/>
    </source>
</evidence>
<keyword evidence="4" id="KW-0804">Transcription</keyword>
<sequence>MSIQISSVWTREPRQPKNSGLRREQIVTGAVEILDAEGLEALTMRKLGAKLGAGATSVYWYVANKDELLELALDEFWGMLHLRELGQTSWREVLTTYAYELRALMRAHPWAPTLIGRAPSIGPNSLRLNDGLRRACVAAGFDGIDIYLATGTVVCFVLGQVLPETAWDNMSHGEEIDTESLGRLVDVVAADYPDLREDYHVSAQTDSNTARAMAFDFGLLCVMDGLEARLRAAAGPLMQPGSATRSHQ</sequence>